<evidence type="ECO:0000256" key="1">
    <source>
        <dbReference type="SAM" id="Phobius"/>
    </source>
</evidence>
<keyword evidence="1" id="KW-0812">Transmembrane</keyword>
<gene>
    <name evidence="2" type="ORF">EYF80_002508</name>
</gene>
<dbReference type="EMBL" id="SRLO01000011">
    <property type="protein sequence ID" value="TNN87306.1"/>
    <property type="molecule type" value="Genomic_DNA"/>
</dbReference>
<keyword evidence="1" id="KW-0472">Membrane</keyword>
<reference evidence="2 3" key="1">
    <citation type="submission" date="2019-03" db="EMBL/GenBank/DDBJ databases">
        <title>First draft genome of Liparis tanakae, snailfish: a comprehensive survey of snailfish specific genes.</title>
        <authorList>
            <person name="Kim W."/>
            <person name="Song I."/>
            <person name="Jeong J.-H."/>
            <person name="Kim D."/>
            <person name="Kim S."/>
            <person name="Ryu S."/>
            <person name="Song J.Y."/>
            <person name="Lee S.K."/>
        </authorList>
    </citation>
    <scope>NUCLEOTIDE SEQUENCE [LARGE SCALE GENOMIC DNA]</scope>
    <source>
        <tissue evidence="2">Muscle</tissue>
    </source>
</reference>
<organism evidence="2 3">
    <name type="scientific">Liparis tanakae</name>
    <name type="common">Tanaka's snailfish</name>
    <dbReference type="NCBI Taxonomy" id="230148"/>
    <lineage>
        <taxon>Eukaryota</taxon>
        <taxon>Metazoa</taxon>
        <taxon>Chordata</taxon>
        <taxon>Craniata</taxon>
        <taxon>Vertebrata</taxon>
        <taxon>Euteleostomi</taxon>
        <taxon>Actinopterygii</taxon>
        <taxon>Neopterygii</taxon>
        <taxon>Teleostei</taxon>
        <taxon>Neoteleostei</taxon>
        <taxon>Acanthomorphata</taxon>
        <taxon>Eupercaria</taxon>
        <taxon>Perciformes</taxon>
        <taxon>Cottioidei</taxon>
        <taxon>Cottales</taxon>
        <taxon>Liparidae</taxon>
        <taxon>Liparis</taxon>
    </lineage>
</organism>
<keyword evidence="1" id="KW-1133">Transmembrane helix</keyword>
<keyword evidence="3" id="KW-1185">Reference proteome</keyword>
<dbReference type="Proteomes" id="UP000314294">
    <property type="component" value="Unassembled WGS sequence"/>
</dbReference>
<name>A0A4Z2JAW0_9TELE</name>
<comment type="caution">
    <text evidence="2">The sequence shown here is derived from an EMBL/GenBank/DDBJ whole genome shotgun (WGS) entry which is preliminary data.</text>
</comment>
<accession>A0A4Z2JAW0</accession>
<feature type="transmembrane region" description="Helical" evidence="1">
    <location>
        <begin position="54"/>
        <end position="73"/>
    </location>
</feature>
<dbReference type="AlphaFoldDB" id="A0A4Z2JAW0"/>
<proteinExistence type="predicted"/>
<evidence type="ECO:0000313" key="2">
    <source>
        <dbReference type="EMBL" id="TNN87306.1"/>
    </source>
</evidence>
<sequence>MQMVRFSSSKSIMHEKWLHGMDEGERLRGSAAFSSAAGLSWVCPASVLRNVPSTLALCSCALALSASMLFSLISSSLDMVDLPSDLFSSALASSAL</sequence>
<protein>
    <submittedName>
        <fullName evidence="2">Uncharacterized protein</fullName>
    </submittedName>
</protein>
<evidence type="ECO:0000313" key="3">
    <source>
        <dbReference type="Proteomes" id="UP000314294"/>
    </source>
</evidence>